<dbReference type="InterPro" id="IPR032675">
    <property type="entry name" value="LRR_dom_sf"/>
</dbReference>
<name>A0AAD7AAL8_9AGAR</name>
<dbReference type="Gene3D" id="3.80.10.10">
    <property type="entry name" value="Ribonuclease Inhibitor"/>
    <property type="match status" value="1"/>
</dbReference>
<dbReference type="Proteomes" id="UP001218218">
    <property type="component" value="Unassembled WGS sequence"/>
</dbReference>
<accession>A0AAD7AAL8</accession>
<keyword evidence="2" id="KW-1185">Reference proteome</keyword>
<evidence type="ECO:0000313" key="1">
    <source>
        <dbReference type="EMBL" id="KAJ7353568.1"/>
    </source>
</evidence>
<sequence length="507" mass="57207">MHYALQIVEVVEIICEHLAQLDASTGDLARLARTSTLFLDPALNVLWRHQGTLVNLLRCMPSDVWDITETRYEDEDDDVPGDVKIDLRRPITLVDWERFRFYSHRVKSFHPDQKHWLETPKVYETLDLCFPEQPIFPNLRALDWWPHADGSFDYIRLFLSPRISNLHMTAECIPHPSTLPLLSSKCPSLKNISISMAPGPALSKFVRGLHHLETLVVTDLNTAALSHIARLPGLLYLWLMSSSPVPSFRPSAGSLPFPALQRLEYESIEHAPRLLELMAKCSLVELTIIARGFNTTPPPNTIAQQFYSALATYCSHSSLRKINVQRNGHAWTINADQHSIYLVKGDILHPLFSFSNLVNVSLSHPVGVDLDDTVVRKMATAWPQIESLLLPPERSHRITPRATLEGIYAFAQHCPRLRSLHLVFDASIVPELKSKGEKTVCQRALRYLDVSYSPVGKPRPVAKFLSAIFPHLHTISTLYYALPKSMADAKAEVLASHMGWNQVLGAL</sequence>
<dbReference type="AlphaFoldDB" id="A0AAD7AAL8"/>
<comment type="caution">
    <text evidence="1">The sequence shown here is derived from an EMBL/GenBank/DDBJ whole genome shotgun (WGS) entry which is preliminary data.</text>
</comment>
<evidence type="ECO:0008006" key="3">
    <source>
        <dbReference type="Google" id="ProtNLM"/>
    </source>
</evidence>
<dbReference type="SUPFAM" id="SSF52047">
    <property type="entry name" value="RNI-like"/>
    <property type="match status" value="1"/>
</dbReference>
<reference evidence="1" key="1">
    <citation type="submission" date="2023-03" db="EMBL/GenBank/DDBJ databases">
        <title>Massive genome expansion in bonnet fungi (Mycena s.s.) driven by repeated elements and novel gene families across ecological guilds.</title>
        <authorList>
            <consortium name="Lawrence Berkeley National Laboratory"/>
            <person name="Harder C.B."/>
            <person name="Miyauchi S."/>
            <person name="Viragh M."/>
            <person name="Kuo A."/>
            <person name="Thoen E."/>
            <person name="Andreopoulos B."/>
            <person name="Lu D."/>
            <person name="Skrede I."/>
            <person name="Drula E."/>
            <person name="Henrissat B."/>
            <person name="Morin E."/>
            <person name="Kohler A."/>
            <person name="Barry K."/>
            <person name="LaButti K."/>
            <person name="Morin E."/>
            <person name="Salamov A."/>
            <person name="Lipzen A."/>
            <person name="Mereny Z."/>
            <person name="Hegedus B."/>
            <person name="Baldrian P."/>
            <person name="Stursova M."/>
            <person name="Weitz H."/>
            <person name="Taylor A."/>
            <person name="Grigoriev I.V."/>
            <person name="Nagy L.G."/>
            <person name="Martin F."/>
            <person name="Kauserud H."/>
        </authorList>
    </citation>
    <scope>NUCLEOTIDE SEQUENCE</scope>
    <source>
        <strain evidence="1">CBHHK002</strain>
    </source>
</reference>
<evidence type="ECO:0000313" key="2">
    <source>
        <dbReference type="Proteomes" id="UP001218218"/>
    </source>
</evidence>
<proteinExistence type="predicted"/>
<organism evidence="1 2">
    <name type="scientific">Mycena albidolilacea</name>
    <dbReference type="NCBI Taxonomy" id="1033008"/>
    <lineage>
        <taxon>Eukaryota</taxon>
        <taxon>Fungi</taxon>
        <taxon>Dikarya</taxon>
        <taxon>Basidiomycota</taxon>
        <taxon>Agaricomycotina</taxon>
        <taxon>Agaricomycetes</taxon>
        <taxon>Agaricomycetidae</taxon>
        <taxon>Agaricales</taxon>
        <taxon>Marasmiineae</taxon>
        <taxon>Mycenaceae</taxon>
        <taxon>Mycena</taxon>
    </lineage>
</organism>
<dbReference type="EMBL" id="JARIHO010000011">
    <property type="protein sequence ID" value="KAJ7353568.1"/>
    <property type="molecule type" value="Genomic_DNA"/>
</dbReference>
<gene>
    <name evidence="1" type="ORF">DFH08DRAFT_934427</name>
</gene>
<protein>
    <recommendedName>
        <fullName evidence="3">F-box domain-containing protein</fullName>
    </recommendedName>
</protein>